<dbReference type="SUPFAM" id="SSF56672">
    <property type="entry name" value="DNA/RNA polymerases"/>
    <property type="match status" value="1"/>
</dbReference>
<feature type="domain" description="Reverse transcriptase" evidence="1">
    <location>
        <begin position="284"/>
        <end position="561"/>
    </location>
</feature>
<dbReference type="Pfam" id="PF00078">
    <property type="entry name" value="RVT_1"/>
    <property type="match status" value="1"/>
</dbReference>
<reference evidence="4" key="2">
    <citation type="journal article" date="2005" name="Nature">
        <title>The map-based sequence of the rice genome.</title>
        <authorList>
            <consortium name="International rice genome sequencing project (IRGSP)"/>
            <person name="Matsumoto T."/>
            <person name="Wu J."/>
            <person name="Kanamori H."/>
            <person name="Katayose Y."/>
            <person name="Fujisawa M."/>
            <person name="Namiki N."/>
            <person name="Mizuno H."/>
            <person name="Yamamoto K."/>
            <person name="Antonio B.A."/>
            <person name="Baba T."/>
            <person name="Sakata K."/>
            <person name="Nagamura Y."/>
            <person name="Aoki H."/>
            <person name="Arikawa K."/>
            <person name="Arita K."/>
            <person name="Bito T."/>
            <person name="Chiden Y."/>
            <person name="Fujitsuka N."/>
            <person name="Fukunaka R."/>
            <person name="Hamada M."/>
            <person name="Harada C."/>
            <person name="Hayashi A."/>
            <person name="Hijishita S."/>
            <person name="Honda M."/>
            <person name="Hosokawa S."/>
            <person name="Ichikawa Y."/>
            <person name="Idonuma A."/>
            <person name="Iijima M."/>
            <person name="Ikeda M."/>
            <person name="Ikeno M."/>
            <person name="Ito K."/>
            <person name="Ito S."/>
            <person name="Ito T."/>
            <person name="Ito Y."/>
            <person name="Ito Y."/>
            <person name="Iwabuchi A."/>
            <person name="Kamiya K."/>
            <person name="Karasawa W."/>
            <person name="Kurita K."/>
            <person name="Katagiri S."/>
            <person name="Kikuta A."/>
            <person name="Kobayashi H."/>
            <person name="Kobayashi N."/>
            <person name="Machita K."/>
            <person name="Maehara T."/>
            <person name="Masukawa M."/>
            <person name="Mizubayashi T."/>
            <person name="Mukai Y."/>
            <person name="Nagasaki H."/>
            <person name="Nagata Y."/>
            <person name="Naito S."/>
            <person name="Nakashima M."/>
            <person name="Nakama Y."/>
            <person name="Nakamichi Y."/>
            <person name="Nakamura M."/>
            <person name="Meguro A."/>
            <person name="Negishi M."/>
            <person name="Ohta I."/>
            <person name="Ohta T."/>
            <person name="Okamoto M."/>
            <person name="Ono N."/>
            <person name="Saji S."/>
            <person name="Sakaguchi M."/>
            <person name="Sakai K."/>
            <person name="Shibata M."/>
            <person name="Shimokawa T."/>
            <person name="Song J."/>
            <person name="Takazaki Y."/>
            <person name="Terasawa K."/>
            <person name="Tsugane M."/>
            <person name="Tsuji K."/>
            <person name="Ueda S."/>
            <person name="Waki K."/>
            <person name="Yamagata H."/>
            <person name="Yamamoto M."/>
            <person name="Yamamoto S."/>
            <person name="Yamane H."/>
            <person name="Yoshiki S."/>
            <person name="Yoshihara R."/>
            <person name="Yukawa K."/>
            <person name="Zhong H."/>
            <person name="Yano M."/>
            <person name="Yuan Q."/>
            <person name="Ouyang S."/>
            <person name="Liu J."/>
            <person name="Jones K.M."/>
            <person name="Gansberger K."/>
            <person name="Moffat K."/>
            <person name="Hill J."/>
            <person name="Bera J."/>
            <person name="Fadrosh D."/>
            <person name="Jin S."/>
            <person name="Johri S."/>
            <person name="Kim M."/>
            <person name="Overton L."/>
            <person name="Reardon M."/>
            <person name="Tsitrin T."/>
            <person name="Vuong H."/>
            <person name="Weaver B."/>
            <person name="Ciecko A."/>
            <person name="Tallon L."/>
            <person name="Jackson J."/>
            <person name="Pai G."/>
            <person name="Aken S.V."/>
            <person name="Utterback T."/>
            <person name="Reidmuller S."/>
            <person name="Feldblyum T."/>
            <person name="Hsiao J."/>
            <person name="Zismann V."/>
            <person name="Iobst S."/>
            <person name="de Vazeille A.R."/>
            <person name="Buell C.R."/>
            <person name="Ying K."/>
            <person name="Li Y."/>
            <person name="Lu T."/>
            <person name="Huang Y."/>
            <person name="Zhao Q."/>
            <person name="Feng Q."/>
            <person name="Zhang L."/>
            <person name="Zhu J."/>
            <person name="Weng Q."/>
            <person name="Mu J."/>
            <person name="Lu Y."/>
            <person name="Fan D."/>
            <person name="Liu Y."/>
            <person name="Guan J."/>
            <person name="Zhang Y."/>
            <person name="Yu S."/>
            <person name="Liu X."/>
            <person name="Zhang Y."/>
            <person name="Hong G."/>
            <person name="Han B."/>
            <person name="Choisne N."/>
            <person name="Demange N."/>
            <person name="Orjeda G."/>
            <person name="Samain S."/>
            <person name="Cattolico L."/>
            <person name="Pelletier E."/>
            <person name="Couloux A."/>
            <person name="Segurens B."/>
            <person name="Wincker P."/>
            <person name="D'Hont A."/>
            <person name="Scarpelli C."/>
            <person name="Weissenbach J."/>
            <person name="Salanoubat M."/>
            <person name="Quetier F."/>
            <person name="Yu Y."/>
            <person name="Kim H.R."/>
            <person name="Rambo T."/>
            <person name="Currie J."/>
            <person name="Collura K."/>
            <person name="Luo M."/>
            <person name="Yang T."/>
            <person name="Ammiraju J.S.S."/>
            <person name="Engler F."/>
            <person name="Soderlund C."/>
            <person name="Wing R.A."/>
            <person name="Palmer L.E."/>
            <person name="de la Bastide M."/>
            <person name="Spiegel L."/>
            <person name="Nascimento L."/>
            <person name="Zutavern T."/>
            <person name="O'Shaughnessy A."/>
            <person name="Dike S."/>
            <person name="Dedhia N."/>
            <person name="Preston R."/>
            <person name="Balija V."/>
            <person name="McCombie W.R."/>
            <person name="Chow T."/>
            <person name="Chen H."/>
            <person name="Chung M."/>
            <person name="Chen C."/>
            <person name="Shaw J."/>
            <person name="Wu H."/>
            <person name="Hsiao K."/>
            <person name="Chao Y."/>
            <person name="Chu M."/>
            <person name="Cheng C."/>
            <person name="Hour A."/>
            <person name="Lee P."/>
            <person name="Lin S."/>
            <person name="Lin Y."/>
            <person name="Liou J."/>
            <person name="Liu S."/>
            <person name="Hsing Y."/>
            <person name="Raghuvanshi S."/>
            <person name="Mohanty A."/>
            <person name="Bharti A.K."/>
            <person name="Gaur A."/>
            <person name="Gupta V."/>
            <person name="Kumar D."/>
            <person name="Ravi V."/>
            <person name="Vij S."/>
            <person name="Kapur A."/>
            <person name="Khurana P."/>
            <person name="Khurana P."/>
            <person name="Khurana J.P."/>
            <person name="Tyagi A.K."/>
            <person name="Gaikwad K."/>
            <person name="Singh A."/>
            <person name="Dalal V."/>
            <person name="Srivastava S."/>
            <person name="Dixit A."/>
            <person name="Pal A.K."/>
            <person name="Ghazi I.A."/>
            <person name="Yadav M."/>
            <person name="Pandit A."/>
            <person name="Bhargava A."/>
            <person name="Sureshbabu K."/>
            <person name="Batra K."/>
            <person name="Sharma T.R."/>
            <person name="Mohapatra T."/>
            <person name="Singh N.K."/>
            <person name="Messing J."/>
            <person name="Nelson A.B."/>
            <person name="Fuks G."/>
            <person name="Kavchok S."/>
            <person name="Keizer G."/>
            <person name="Linton E."/>
            <person name="Llaca V."/>
            <person name="Song R."/>
            <person name="Tanyolac B."/>
            <person name="Young S."/>
            <person name="Ho-Il K."/>
            <person name="Hahn J.H."/>
            <person name="Sangsakoo G."/>
            <person name="Vanavichit A."/>
            <person name="de Mattos Luiz.A.T."/>
            <person name="Zimmer P.D."/>
            <person name="Malone G."/>
            <person name="Dellagostin O."/>
            <person name="de Oliveira A.C."/>
            <person name="Bevan M."/>
            <person name="Bancroft I."/>
            <person name="Minx P."/>
            <person name="Cordum H."/>
            <person name="Wilson R."/>
            <person name="Cheng Z."/>
            <person name="Jin W."/>
            <person name="Jiang J."/>
            <person name="Leong S.A."/>
            <person name="Iwama H."/>
            <person name="Gojobori T."/>
            <person name="Itoh T."/>
            <person name="Niimura Y."/>
            <person name="Fujii Y."/>
            <person name="Habara T."/>
            <person name="Sakai H."/>
            <person name="Sato Y."/>
            <person name="Wilson G."/>
            <person name="Kumar K."/>
            <person name="McCouch S."/>
            <person name="Juretic N."/>
            <person name="Hoen D."/>
            <person name="Wright S."/>
            <person name="Bruskiewich R."/>
            <person name="Bureau T."/>
            <person name="Miyao A."/>
            <person name="Hirochika H."/>
            <person name="Nishikawa T."/>
            <person name="Kadowaki K."/>
            <person name="Sugiura M."/>
            <person name="Burr B."/>
            <person name="Sasaki T."/>
        </authorList>
    </citation>
    <scope>NUCLEOTIDE SEQUENCE [LARGE SCALE GENOMIC DNA]</scope>
    <source>
        <strain evidence="4">cv. Nipponbare</strain>
    </source>
</reference>
<name>Q7XNY0_ORYSJ</name>
<dbReference type="PANTHER" id="PTHR33116">
    <property type="entry name" value="REVERSE TRANSCRIPTASE ZINC-BINDING DOMAIN-CONTAINING PROTEIN-RELATED-RELATED"/>
    <property type="match status" value="1"/>
</dbReference>
<evidence type="ECO:0000313" key="3">
    <source>
        <dbReference type="EMBL" id="CAE03883.2"/>
    </source>
</evidence>
<dbReference type="Proteomes" id="UP000000763">
    <property type="component" value="Chromosome 4"/>
</dbReference>
<organism evidence="3 4">
    <name type="scientific">Oryza sativa subsp. japonica</name>
    <name type="common">Rice</name>
    <dbReference type="NCBI Taxonomy" id="39947"/>
    <lineage>
        <taxon>Eukaryota</taxon>
        <taxon>Viridiplantae</taxon>
        <taxon>Streptophyta</taxon>
        <taxon>Embryophyta</taxon>
        <taxon>Tracheophyta</taxon>
        <taxon>Spermatophyta</taxon>
        <taxon>Magnoliopsida</taxon>
        <taxon>Liliopsida</taxon>
        <taxon>Poales</taxon>
        <taxon>Poaceae</taxon>
        <taxon>BOP clade</taxon>
        <taxon>Oryzoideae</taxon>
        <taxon>Oryzeae</taxon>
        <taxon>Oryzinae</taxon>
        <taxon>Oryza</taxon>
        <taxon>Oryza sativa</taxon>
    </lineage>
</organism>
<gene>
    <name evidence="2" type="ORF">OSJNBa0035M09.1</name>
    <name evidence="3" type="ORF">OSJNBb0015N08.11</name>
</gene>
<sequence>MMMLCTGKGRLTYGAICHCQSAICTVDNRKRHQLTSVYVSLVSTREHDEIKIIIQGFKHDYGERHEIFSRNLKVYVILVGKSLLHISVDQEKYIFYVILVRFRGVTRSSKNCTLAFLEVLIARSSQVGYVLNVLISIEYACPQQEDEFLSPSSGRASKYRCAVHGLYWIRTSNPVYMWQKRHMLVQDGVCIEGQRDLMMYITNFYKNLFGHSQEVSISLSLDNVMKVTEEDAIGLITPVTMEELRNVVFDLKKNKSPGPDGMPGEFYIHFWDLIKHDLLDLINDFQRNSVNIDRLNFGVITLIPKTKDASQIQKFRPICLLNVSFKIITKVLMNRLNGTMAYIISKQQTAFLKNRFIMEGVVILHEVLNSIHQKKQSGILFKVDFEKAYDKVNWVFIYRMLKAKGFPDQWCDWIMKVVMGGKVAVKVNDQIGSFFKTHKGLRQGDPLSPLLFNLAAEALTLLVQRAEENSLIEGLGTNGDNKIAILQYADDTIFLINDKLDHAKNLKYILCLFEQLSGLKINFNKSEVFCFGEAKEKQDLYSNIFTCKVGSLPLKYLGIPIDQKRILNKDWKLAENKMEHKLGCWQGRLQSIGGRLILLNSTLSSVPMYMISFYRLPKGVQERIDYFRKRFLWQEDQGIRKYHLVNWPLVCSPRDQGGLGVLDLEAMNKAMLGKWIWRLENEEGWWQEIIYAKYCSDKPLSGLRLKAGSSHFWQGVMEVKDDFFSFCTKIVGNGEKTLFWEDSWLGGKPLAIQFPSLYGIVITKRITIADLNRKGIDCMKFRRDLHGDKLRDWRKIVNSWEGLNLVENCKDKLWWTLSKDGKFTVRSFYRALKLQQTSFPNKKIWKFRVPLKIRIFIWFFTKNKILTKDNLLKRGWRKGDNKCQFCDKVETVQHLFFDCPLARLIWNIIACALNVKPVLSRQDLFGSWIQSMDKFTKNLVIVGIAAVLWSIWKCRNKACFERKLPNDPIELVYLACNWVDSWAILQKQEASRRNLQLGTRLLKQVANDVFNSSHGWSGGIRRIGVG</sequence>
<evidence type="ECO:0000313" key="4">
    <source>
        <dbReference type="Proteomes" id="UP000000763"/>
    </source>
</evidence>
<dbReference type="EMBL" id="AL662996">
    <property type="protein sequence ID" value="CAE03883.2"/>
    <property type="molecule type" value="Genomic_DNA"/>
</dbReference>
<evidence type="ECO:0000313" key="2">
    <source>
        <dbReference type="EMBL" id="CAD41785.1"/>
    </source>
</evidence>
<protein>
    <submittedName>
        <fullName evidence="2">OSJNBa0035M09.1 protein</fullName>
    </submittedName>
    <submittedName>
        <fullName evidence="3">OSJNBb0015N08.11 protein</fullName>
    </submittedName>
</protein>
<dbReference type="PROSITE" id="PS50878">
    <property type="entry name" value="RT_POL"/>
    <property type="match status" value="1"/>
</dbReference>
<dbReference type="InterPro" id="IPR000477">
    <property type="entry name" value="RT_dom"/>
</dbReference>
<reference evidence="4" key="3">
    <citation type="journal article" date="2008" name="Nucleic Acids Res.">
        <title>The rice annotation project database (RAP-DB): 2008 update.</title>
        <authorList>
            <consortium name="The rice annotation project (RAP)"/>
        </authorList>
    </citation>
    <scope>GENOME REANNOTATION</scope>
    <source>
        <strain evidence="4">cv. Nipponbare</strain>
    </source>
</reference>
<dbReference type="PANTHER" id="PTHR33116:SF87">
    <property type="entry name" value="OS01G0158850 PROTEIN"/>
    <property type="match status" value="1"/>
</dbReference>
<dbReference type="InterPro" id="IPR026960">
    <property type="entry name" value="RVT-Znf"/>
</dbReference>
<accession>Q7XNY0</accession>
<dbReference type="AlphaFoldDB" id="Q7XNY0"/>
<dbReference type="Pfam" id="PF13966">
    <property type="entry name" value="zf-RVT"/>
    <property type="match status" value="1"/>
</dbReference>
<accession>Q7X8K9</accession>
<dbReference type="CDD" id="cd01650">
    <property type="entry name" value="RT_nLTR_like"/>
    <property type="match status" value="1"/>
</dbReference>
<reference evidence="3" key="1">
    <citation type="journal article" date="2002" name="Nature">
        <title>Sequence and analysis of rice chromosome 4.</title>
        <authorList>
            <person name="Feng Q."/>
            <person name="Zhang Y."/>
            <person name="Hao P."/>
            <person name="Wang S."/>
            <person name="Fu G."/>
            <person name="Huang Y."/>
            <person name="Li Y."/>
            <person name="Zhu J."/>
            <person name="Liu Y."/>
            <person name="Hu X."/>
            <person name="Jia P."/>
            <person name="Zhang Y."/>
            <person name="Zhao Q."/>
            <person name="Ying K."/>
            <person name="Yu S."/>
            <person name="Tang Y."/>
            <person name="Weng Q."/>
            <person name="Zhang L."/>
            <person name="Lu Y."/>
            <person name="Mu J."/>
            <person name="Lu Y."/>
            <person name="Zhang L.S."/>
            <person name="Yu Z."/>
            <person name="Fan D."/>
            <person name="Liu X."/>
            <person name="Lu T."/>
            <person name="Li C."/>
            <person name="Wu Y."/>
            <person name="Sun T."/>
            <person name="Lei H."/>
            <person name="Li T."/>
            <person name="Hu H."/>
            <person name="Guan J."/>
            <person name="Wu M."/>
            <person name="Zhang R."/>
            <person name="Zhou B."/>
            <person name="Chen Z."/>
            <person name="Chen L."/>
            <person name="Jin Z."/>
            <person name="Wang R."/>
            <person name="Yin H."/>
            <person name="Cai Z."/>
            <person name="Ren S."/>
            <person name="Lv G."/>
            <person name="Gu W."/>
            <person name="Zhu G."/>
            <person name="Tu Y."/>
            <person name="Jia J."/>
            <person name="Zhang Y."/>
            <person name="Chen J."/>
            <person name="Kang H."/>
            <person name="Chen X."/>
            <person name="Shao C."/>
            <person name="Sun Y."/>
            <person name="Hu Q."/>
            <person name="Zhang X."/>
            <person name="Zhang W."/>
            <person name="Wang L."/>
            <person name="Ding C."/>
            <person name="Sheng H."/>
            <person name="Gu J."/>
            <person name="Chen S."/>
            <person name="Ni L."/>
            <person name="Zhu F."/>
            <person name="Chen W."/>
            <person name="Lan L."/>
            <person name="Lai Y."/>
            <person name="Cheng Z."/>
            <person name="Gu M."/>
            <person name="Jiang J."/>
            <person name="Li J."/>
            <person name="Hong G."/>
            <person name="Xue Y."/>
            <person name="Han B."/>
        </authorList>
    </citation>
    <scope>NUCLEOTIDE SEQUENCE</scope>
</reference>
<evidence type="ECO:0000259" key="1">
    <source>
        <dbReference type="PROSITE" id="PS50878"/>
    </source>
</evidence>
<dbReference type="InterPro" id="IPR043502">
    <property type="entry name" value="DNA/RNA_pol_sf"/>
</dbReference>
<proteinExistence type="predicted"/>
<dbReference type="EMBL" id="AL662968">
    <property type="protein sequence ID" value="CAD41785.1"/>
    <property type="molecule type" value="Genomic_DNA"/>
</dbReference>